<dbReference type="Proteomes" id="UP001194580">
    <property type="component" value="Unassembled WGS sequence"/>
</dbReference>
<feature type="region of interest" description="Disordered" evidence="1">
    <location>
        <begin position="1"/>
        <end position="51"/>
    </location>
</feature>
<feature type="non-terminal residue" evidence="2">
    <location>
        <position position="1"/>
    </location>
</feature>
<comment type="caution">
    <text evidence="2">The sequence shown here is derived from an EMBL/GenBank/DDBJ whole genome shotgun (WGS) entry which is preliminary data.</text>
</comment>
<accession>A0AAD4D8R3</accession>
<dbReference type="SUPFAM" id="SSF81901">
    <property type="entry name" value="HCP-like"/>
    <property type="match status" value="1"/>
</dbReference>
<dbReference type="InterPro" id="IPR011990">
    <property type="entry name" value="TPR-like_helical_dom_sf"/>
</dbReference>
<proteinExistence type="predicted"/>
<evidence type="ECO:0000313" key="3">
    <source>
        <dbReference type="Proteomes" id="UP001194580"/>
    </source>
</evidence>
<keyword evidence="3" id="KW-1185">Reference proteome</keyword>
<evidence type="ECO:0000313" key="2">
    <source>
        <dbReference type="EMBL" id="KAG0272023.1"/>
    </source>
</evidence>
<evidence type="ECO:0000256" key="1">
    <source>
        <dbReference type="SAM" id="MobiDB-lite"/>
    </source>
</evidence>
<dbReference type="EMBL" id="JAAAIL010001007">
    <property type="protein sequence ID" value="KAG0272023.1"/>
    <property type="molecule type" value="Genomic_DNA"/>
</dbReference>
<dbReference type="AlphaFoldDB" id="A0AAD4D8R3"/>
<organism evidence="2 3">
    <name type="scientific">Linnemannia exigua</name>
    <dbReference type="NCBI Taxonomy" id="604196"/>
    <lineage>
        <taxon>Eukaryota</taxon>
        <taxon>Fungi</taxon>
        <taxon>Fungi incertae sedis</taxon>
        <taxon>Mucoromycota</taxon>
        <taxon>Mortierellomycotina</taxon>
        <taxon>Mortierellomycetes</taxon>
        <taxon>Mortierellales</taxon>
        <taxon>Mortierellaceae</taxon>
        <taxon>Linnemannia</taxon>
    </lineage>
</organism>
<gene>
    <name evidence="2" type="ORF">BGZ95_000098</name>
</gene>
<sequence length="239" mass="26223">MLPPATLPRASKPTAGIHINRTRPSQSTPSSFLGNHGRTTSSSKQPIQIKPKTKADARAIIQKIAIKVDLNKLREKGEGNPDDFLKAMLCYLKAVTTSQGGHAHAHLCVGDLYATAVEGDVLRDKFQAFGWYLKAASLGDAHAQSRIAQLKASIGRSRPAGKSTNLKKHKKLPKILDTKQALVESNKNSIPARIGESNIISTMSSILLFITDNKDNILMEPAQFDHDNAEKRFTRWHTV</sequence>
<name>A0AAD4D8R3_9FUNG</name>
<feature type="compositionally biased region" description="Polar residues" evidence="1">
    <location>
        <begin position="22"/>
        <end position="46"/>
    </location>
</feature>
<protein>
    <submittedName>
        <fullName evidence="2">Uncharacterized protein</fullName>
    </submittedName>
</protein>
<dbReference type="Gene3D" id="1.25.40.10">
    <property type="entry name" value="Tetratricopeptide repeat domain"/>
    <property type="match status" value="1"/>
</dbReference>
<reference evidence="2" key="1">
    <citation type="journal article" date="2020" name="Fungal Divers.">
        <title>Resolving the Mortierellaceae phylogeny through synthesis of multi-gene phylogenetics and phylogenomics.</title>
        <authorList>
            <person name="Vandepol N."/>
            <person name="Liber J."/>
            <person name="Desiro A."/>
            <person name="Na H."/>
            <person name="Kennedy M."/>
            <person name="Barry K."/>
            <person name="Grigoriev I.V."/>
            <person name="Miller A.N."/>
            <person name="O'Donnell K."/>
            <person name="Stajich J.E."/>
            <person name="Bonito G."/>
        </authorList>
    </citation>
    <scope>NUCLEOTIDE SEQUENCE</scope>
    <source>
        <strain evidence="2">NRRL 28262</strain>
    </source>
</reference>